<feature type="compositionally biased region" description="Basic and acidic residues" evidence="1">
    <location>
        <begin position="27"/>
        <end position="39"/>
    </location>
</feature>
<organism evidence="2 3">
    <name type="scientific">Mycobacterium avium (strain 104)</name>
    <dbReference type="NCBI Taxonomy" id="243243"/>
    <lineage>
        <taxon>Bacteria</taxon>
        <taxon>Bacillati</taxon>
        <taxon>Actinomycetota</taxon>
        <taxon>Actinomycetes</taxon>
        <taxon>Mycobacteriales</taxon>
        <taxon>Mycobacteriaceae</taxon>
        <taxon>Mycobacterium</taxon>
        <taxon>Mycobacterium avium complex (MAC)</taxon>
    </lineage>
</organism>
<sequence>MVIQVNYGKTGTTPQLPAEGGLTRSAGPHDRDALHDAIL</sequence>
<dbReference type="KEGG" id="mav:MAV_1980"/>
<dbReference type="AlphaFoldDB" id="A0A0H2ZVK2"/>
<name>A0A0H2ZVK2_MYCA1</name>
<proteinExistence type="predicted"/>
<reference evidence="2 3" key="1">
    <citation type="submission" date="2006-10" db="EMBL/GenBank/DDBJ databases">
        <authorList>
            <person name="Fleischmann R.D."/>
            <person name="Dodson R.J."/>
            <person name="Haft D.H."/>
            <person name="Merkel J.S."/>
            <person name="Nelson W.C."/>
            <person name="Fraser C.M."/>
        </authorList>
    </citation>
    <scope>NUCLEOTIDE SEQUENCE [LARGE SCALE GENOMIC DNA]</scope>
    <source>
        <strain evidence="2 3">104</strain>
    </source>
</reference>
<evidence type="ECO:0000313" key="3">
    <source>
        <dbReference type="Proteomes" id="UP000001574"/>
    </source>
</evidence>
<dbReference type="EMBL" id="CP000479">
    <property type="protein sequence ID" value="ABK65846.1"/>
    <property type="molecule type" value="Genomic_DNA"/>
</dbReference>
<dbReference type="Proteomes" id="UP000001574">
    <property type="component" value="Chromosome"/>
</dbReference>
<dbReference type="HOGENOM" id="CLU_3312955_0_0_11"/>
<feature type="region of interest" description="Disordered" evidence="1">
    <location>
        <begin position="1"/>
        <end position="39"/>
    </location>
</feature>
<gene>
    <name evidence="2" type="ordered locus">MAV_1980</name>
</gene>
<evidence type="ECO:0000313" key="2">
    <source>
        <dbReference type="EMBL" id="ABK65846.1"/>
    </source>
</evidence>
<protein>
    <submittedName>
        <fullName evidence="2">Uncharacterized protein</fullName>
    </submittedName>
</protein>
<accession>A0A0H2ZVK2</accession>
<evidence type="ECO:0000256" key="1">
    <source>
        <dbReference type="SAM" id="MobiDB-lite"/>
    </source>
</evidence>